<accession>A0A8T4L5S2</accession>
<evidence type="ECO:0000256" key="1">
    <source>
        <dbReference type="SAM" id="MobiDB-lite"/>
    </source>
</evidence>
<proteinExistence type="predicted"/>
<name>A0A8T4L5S2_9ARCH</name>
<sequence length="416" mass="48300">MPRFYRKPTGMGVPTYRVPRTPKDYASLSKEERRSFQEQRKKKLGFQLIQGLRSQSHLFDFLQKPVFSSEVEIKEQAESVYRHIEDSRINPRAKKVLERILNESMRNTLLLHRISSQANNGATTPGRVLAGMVTSAARLSPEEYNRIAHSREVQVSSDWLSLHFIAPTYLGDLLNAKLPLLERWAGVRTLLDWPVRGYRNIPVTLVIQNSSDPASDRQFKRHEKWHSFDYYAGRNKATLSNVPDREIRFASATETHTWIRNWVQVELAASLAEGLNRKRFEKRLVNYFKDARMRLTETRGPVLLPKMQQSNAKARYHDHPEYKAVSEIESQAKEVLQKAYELTDLCYQVENHETASSLDSNQLPKNKPSWLFWGFVVAGLVAATPYRKLPRRIDLLKEILSEKLEKRGLEKQSRSR</sequence>
<organism evidence="2 3">
    <name type="scientific">Candidatus Iainarchaeum sp</name>
    <dbReference type="NCBI Taxonomy" id="3101447"/>
    <lineage>
        <taxon>Archaea</taxon>
        <taxon>Candidatus Iainarchaeota</taxon>
        <taxon>Candidatus Iainarchaeia</taxon>
        <taxon>Candidatus Iainarchaeales</taxon>
        <taxon>Candidatus Iainarchaeaceae</taxon>
        <taxon>Candidatus Iainarchaeum</taxon>
    </lineage>
</organism>
<gene>
    <name evidence="2" type="ORF">J4215_04865</name>
</gene>
<evidence type="ECO:0000313" key="2">
    <source>
        <dbReference type="EMBL" id="MBS3061884.1"/>
    </source>
</evidence>
<dbReference type="Proteomes" id="UP000675968">
    <property type="component" value="Unassembled WGS sequence"/>
</dbReference>
<reference evidence="2" key="1">
    <citation type="submission" date="2021-03" db="EMBL/GenBank/DDBJ databases">
        <authorList>
            <person name="Jaffe A."/>
        </authorList>
    </citation>
    <scope>NUCLEOTIDE SEQUENCE</scope>
    <source>
        <strain evidence="2">RIFCSPLOWO2_01_FULL_AR10_48_17</strain>
    </source>
</reference>
<dbReference type="AlphaFoldDB" id="A0A8T4L5S2"/>
<comment type="caution">
    <text evidence="2">The sequence shown here is derived from an EMBL/GenBank/DDBJ whole genome shotgun (WGS) entry which is preliminary data.</text>
</comment>
<reference evidence="2" key="2">
    <citation type="submission" date="2021-05" db="EMBL/GenBank/DDBJ databases">
        <title>Protein family content uncovers lineage relationships and bacterial pathway maintenance mechanisms in DPANN archaea.</title>
        <authorList>
            <person name="Castelle C.J."/>
            <person name="Meheust R."/>
            <person name="Jaffe A.L."/>
            <person name="Seitz K."/>
            <person name="Gong X."/>
            <person name="Baker B.J."/>
            <person name="Banfield J.F."/>
        </authorList>
    </citation>
    <scope>NUCLEOTIDE SEQUENCE</scope>
    <source>
        <strain evidence="2">RIFCSPLOWO2_01_FULL_AR10_48_17</strain>
    </source>
</reference>
<protein>
    <submittedName>
        <fullName evidence="2">Uncharacterized protein</fullName>
    </submittedName>
</protein>
<evidence type="ECO:0000313" key="3">
    <source>
        <dbReference type="Proteomes" id="UP000675968"/>
    </source>
</evidence>
<dbReference type="EMBL" id="JAGVWC010000011">
    <property type="protein sequence ID" value="MBS3061884.1"/>
    <property type="molecule type" value="Genomic_DNA"/>
</dbReference>
<feature type="region of interest" description="Disordered" evidence="1">
    <location>
        <begin position="1"/>
        <end position="36"/>
    </location>
</feature>